<dbReference type="OrthoDB" id="4092852at2759"/>
<reference evidence="2" key="1">
    <citation type="submission" date="2021-03" db="EMBL/GenBank/DDBJ databases">
        <title>Draft genome sequence of rust myrtle Austropuccinia psidii MF-1, a brazilian biotype.</title>
        <authorList>
            <person name="Quecine M.C."/>
            <person name="Pachon D.M.R."/>
            <person name="Bonatelli M.L."/>
            <person name="Correr F.H."/>
            <person name="Franceschini L.M."/>
            <person name="Leite T.F."/>
            <person name="Margarido G.R.A."/>
            <person name="Almeida C.A."/>
            <person name="Ferrarezi J.A."/>
            <person name="Labate C.A."/>
        </authorList>
    </citation>
    <scope>NUCLEOTIDE SEQUENCE</scope>
    <source>
        <strain evidence="2">MF-1</strain>
    </source>
</reference>
<dbReference type="Proteomes" id="UP000765509">
    <property type="component" value="Unassembled WGS sequence"/>
</dbReference>
<dbReference type="AlphaFoldDB" id="A0A9Q3EQI3"/>
<feature type="domain" description="Reverse transcriptase Ty1/copia-type" evidence="1">
    <location>
        <begin position="38"/>
        <end position="171"/>
    </location>
</feature>
<organism evidence="2 3">
    <name type="scientific">Austropuccinia psidii MF-1</name>
    <dbReference type="NCBI Taxonomy" id="1389203"/>
    <lineage>
        <taxon>Eukaryota</taxon>
        <taxon>Fungi</taxon>
        <taxon>Dikarya</taxon>
        <taxon>Basidiomycota</taxon>
        <taxon>Pucciniomycotina</taxon>
        <taxon>Pucciniomycetes</taxon>
        <taxon>Pucciniales</taxon>
        <taxon>Sphaerophragmiaceae</taxon>
        <taxon>Austropuccinia</taxon>
    </lineage>
</organism>
<dbReference type="Pfam" id="PF07727">
    <property type="entry name" value="RVT_2"/>
    <property type="match status" value="1"/>
</dbReference>
<dbReference type="EMBL" id="AVOT02031808">
    <property type="protein sequence ID" value="MBW0525434.1"/>
    <property type="molecule type" value="Genomic_DNA"/>
</dbReference>
<protein>
    <recommendedName>
        <fullName evidence="1">Reverse transcriptase Ty1/copia-type domain-containing protein</fullName>
    </recommendedName>
</protein>
<proteinExistence type="predicted"/>
<dbReference type="InterPro" id="IPR013103">
    <property type="entry name" value="RVT_2"/>
</dbReference>
<evidence type="ECO:0000313" key="2">
    <source>
        <dbReference type="EMBL" id="MBW0525434.1"/>
    </source>
</evidence>
<evidence type="ECO:0000259" key="1">
    <source>
        <dbReference type="Pfam" id="PF07727"/>
    </source>
</evidence>
<evidence type="ECO:0000313" key="3">
    <source>
        <dbReference type="Proteomes" id="UP000765509"/>
    </source>
</evidence>
<comment type="caution">
    <text evidence="2">The sequence shown here is derived from an EMBL/GenBank/DDBJ whole genome shotgun (WGS) entry which is preliminary data.</text>
</comment>
<name>A0A9Q3EQI3_9BASI</name>
<sequence>MNQTYSTPRSFNEAMSSLNKEKWNNEIKRELLNMEKLNVWTLRKKIINDHSITSTWVFKEKQDSTGETIEYKAFLCAHGFHQILGLDCQNTFSPTGILSTLQTLISFPAIQKDQFHQTDVQSAFLNAPLQEICLGIPQGVMANKDTQVLQLNKEFYGLKKASLAWYNYLSKW</sequence>
<gene>
    <name evidence="2" type="ORF">O181_065149</name>
</gene>
<keyword evidence="3" id="KW-1185">Reference proteome</keyword>
<accession>A0A9Q3EQI3</accession>